<reference evidence="2" key="1">
    <citation type="submission" date="2022-11" db="UniProtKB">
        <authorList>
            <consortium name="WormBaseParasite"/>
        </authorList>
    </citation>
    <scope>IDENTIFICATION</scope>
</reference>
<protein>
    <submittedName>
        <fullName evidence="2">BTB domain-containing protein</fullName>
    </submittedName>
</protein>
<evidence type="ECO:0000313" key="2">
    <source>
        <dbReference type="WBParaSite" id="ES5_v2.g18613.t1"/>
    </source>
</evidence>
<accession>A0AC34FMJ8</accession>
<sequence>MSVIPKTKLQGPIAMKWSIPEYRLRQMIYKPGKHLRSSFFKVSNIPGVEYYLSIYPNDDDCLGGTGIYLCLRFTDKIKIEASYNFIIESANYIVKRESVYQKTNGWGVACCTPGELFDLEKRFIFDGKFTIKMDGILTVEKDMPQKAETFVNYHDDLSLELWNQEEDKNFTIAADGKEITVHRCVLATRSPVFTKMFESGLKEAREKKVKIEDFSFDIVEKAIKLCYHHSLVPHTSLDDKMKLLQFFDKYDIQQLKNNLEAYLITVINELTVCRLATCSLLSNSPKLEGKCAKFLQSCFGTKPIADFDLLDRDFALKLLKNAFYPVSEKFCLML</sequence>
<name>A0AC34FMJ8_9BILA</name>
<evidence type="ECO:0000313" key="1">
    <source>
        <dbReference type="Proteomes" id="UP000887579"/>
    </source>
</evidence>
<proteinExistence type="predicted"/>
<dbReference type="Proteomes" id="UP000887579">
    <property type="component" value="Unplaced"/>
</dbReference>
<organism evidence="1 2">
    <name type="scientific">Panagrolaimus sp. ES5</name>
    <dbReference type="NCBI Taxonomy" id="591445"/>
    <lineage>
        <taxon>Eukaryota</taxon>
        <taxon>Metazoa</taxon>
        <taxon>Ecdysozoa</taxon>
        <taxon>Nematoda</taxon>
        <taxon>Chromadorea</taxon>
        <taxon>Rhabditida</taxon>
        <taxon>Tylenchina</taxon>
        <taxon>Panagrolaimomorpha</taxon>
        <taxon>Panagrolaimoidea</taxon>
        <taxon>Panagrolaimidae</taxon>
        <taxon>Panagrolaimus</taxon>
    </lineage>
</organism>
<dbReference type="WBParaSite" id="ES5_v2.g18613.t1">
    <property type="protein sequence ID" value="ES5_v2.g18613.t1"/>
    <property type="gene ID" value="ES5_v2.g18613"/>
</dbReference>